<comment type="similarity">
    <text evidence="2">Belongs to the CRIPT family.</text>
</comment>
<name>A0A3Q2WHS2_HAPBU</name>
<feature type="signal peptide" evidence="9">
    <location>
        <begin position="1"/>
        <end position="16"/>
    </location>
</feature>
<evidence type="ECO:0000256" key="4">
    <source>
        <dbReference type="ARBA" id="ARBA00022490"/>
    </source>
</evidence>
<dbReference type="Pfam" id="PF10235">
    <property type="entry name" value="Cript"/>
    <property type="match status" value="1"/>
</dbReference>
<evidence type="ECO:0000256" key="3">
    <source>
        <dbReference type="ARBA" id="ARBA00018615"/>
    </source>
</evidence>
<organism evidence="10 11">
    <name type="scientific">Haplochromis burtoni</name>
    <name type="common">Burton's mouthbrooder</name>
    <name type="synonym">Chromis burtoni</name>
    <dbReference type="NCBI Taxonomy" id="8153"/>
    <lineage>
        <taxon>Eukaryota</taxon>
        <taxon>Metazoa</taxon>
        <taxon>Chordata</taxon>
        <taxon>Craniata</taxon>
        <taxon>Vertebrata</taxon>
        <taxon>Euteleostomi</taxon>
        <taxon>Actinopterygii</taxon>
        <taxon>Neopterygii</taxon>
        <taxon>Teleostei</taxon>
        <taxon>Neoteleostei</taxon>
        <taxon>Acanthomorphata</taxon>
        <taxon>Ovalentaria</taxon>
        <taxon>Cichlomorphae</taxon>
        <taxon>Cichliformes</taxon>
        <taxon>Cichlidae</taxon>
        <taxon>African cichlids</taxon>
        <taxon>Pseudocrenilabrinae</taxon>
        <taxon>Haplochromini</taxon>
        <taxon>Haplochromis</taxon>
    </lineage>
</organism>
<dbReference type="GO" id="GO:0008017">
    <property type="term" value="F:microtubule binding"/>
    <property type="evidence" value="ECO:0007669"/>
    <property type="project" value="TreeGrafter"/>
</dbReference>
<reference evidence="10" key="1">
    <citation type="submission" date="2025-08" db="UniProtKB">
        <authorList>
            <consortium name="Ensembl"/>
        </authorList>
    </citation>
    <scope>IDENTIFICATION</scope>
</reference>
<dbReference type="PANTHER" id="PTHR11805">
    <property type="entry name" value="CYSTEINE-RICH PDZ-BINDING PROTEIN"/>
    <property type="match status" value="1"/>
</dbReference>
<dbReference type="GO" id="GO:0030165">
    <property type="term" value="F:PDZ domain binding"/>
    <property type="evidence" value="ECO:0007669"/>
    <property type="project" value="TreeGrafter"/>
</dbReference>
<keyword evidence="5" id="KW-0507">mRNA processing</keyword>
<dbReference type="Ensembl" id="ENSHBUT00000031176.1">
    <property type="protein sequence ID" value="ENSHBUP00000021349.1"/>
    <property type="gene ID" value="ENSHBUG00000023665.1"/>
</dbReference>
<evidence type="ECO:0000256" key="7">
    <source>
        <dbReference type="ARBA" id="ARBA00023187"/>
    </source>
</evidence>
<dbReference type="GO" id="GO:0005737">
    <property type="term" value="C:cytoplasm"/>
    <property type="evidence" value="ECO:0007669"/>
    <property type="project" value="UniProtKB-SubCell"/>
</dbReference>
<dbReference type="GO" id="GO:0006397">
    <property type="term" value="P:mRNA processing"/>
    <property type="evidence" value="ECO:0007669"/>
    <property type="project" value="UniProtKB-KW"/>
</dbReference>
<dbReference type="GO" id="GO:0030425">
    <property type="term" value="C:dendrite"/>
    <property type="evidence" value="ECO:0007669"/>
    <property type="project" value="TreeGrafter"/>
</dbReference>
<evidence type="ECO:0000256" key="6">
    <source>
        <dbReference type="ARBA" id="ARBA00022728"/>
    </source>
</evidence>
<dbReference type="STRING" id="8153.ENSHBUP00000021349"/>
<keyword evidence="11" id="KW-1185">Reference proteome</keyword>
<evidence type="ECO:0000256" key="5">
    <source>
        <dbReference type="ARBA" id="ARBA00022664"/>
    </source>
</evidence>
<dbReference type="GO" id="GO:0005681">
    <property type="term" value="C:spliceosomal complex"/>
    <property type="evidence" value="ECO:0007669"/>
    <property type="project" value="UniProtKB-KW"/>
</dbReference>
<comment type="subcellular location">
    <subcellularLocation>
        <location evidence="1">Cytoplasm</location>
    </subcellularLocation>
</comment>
<keyword evidence="6" id="KW-0747">Spliceosome</keyword>
<dbReference type="GeneTree" id="ENSGT00950000183100"/>
<dbReference type="InterPro" id="IPR019367">
    <property type="entry name" value="PDZ-binding_CRIPT"/>
</dbReference>
<evidence type="ECO:0000256" key="2">
    <source>
        <dbReference type="ARBA" id="ARBA00009021"/>
    </source>
</evidence>
<protein>
    <recommendedName>
        <fullName evidence="3">Cysteine-rich PDZ-binding protein</fullName>
    </recommendedName>
    <alternativeName>
        <fullName evidence="8">Cysteine-rich interactor of PDZ three</fullName>
    </alternativeName>
</protein>
<feature type="chain" id="PRO_5018688379" description="Cysteine-rich PDZ-binding protein" evidence="9">
    <location>
        <begin position="17"/>
        <end position="140"/>
    </location>
</feature>
<reference evidence="10" key="2">
    <citation type="submission" date="2025-09" db="UniProtKB">
        <authorList>
            <consortium name="Ensembl"/>
        </authorList>
    </citation>
    <scope>IDENTIFICATION</scope>
</reference>
<sequence>MLTVVITVLTVVLVEENIPSPSRLISFKSTALFLLHMLGCFLSPGEKKLGKVITPDTWKDGARNTTESGGRKLNENKMLTSKKARFDPYSKSGFAICRICKSSVHQAGSHYCQGCAYKKGICAMCGKKVLDTKNYKQTSV</sequence>
<keyword evidence="4" id="KW-0963">Cytoplasm</keyword>
<dbReference type="GO" id="GO:0008380">
    <property type="term" value="P:RNA splicing"/>
    <property type="evidence" value="ECO:0007669"/>
    <property type="project" value="UniProtKB-KW"/>
</dbReference>
<proteinExistence type="inferred from homology"/>
<accession>A0A3Q2WHS2</accession>
<evidence type="ECO:0000313" key="11">
    <source>
        <dbReference type="Proteomes" id="UP000264840"/>
    </source>
</evidence>
<dbReference type="Proteomes" id="UP000264840">
    <property type="component" value="Unplaced"/>
</dbReference>
<evidence type="ECO:0000256" key="9">
    <source>
        <dbReference type="SAM" id="SignalP"/>
    </source>
</evidence>
<dbReference type="OMA" id="MPCDKCE"/>
<evidence type="ECO:0000256" key="1">
    <source>
        <dbReference type="ARBA" id="ARBA00004496"/>
    </source>
</evidence>
<evidence type="ECO:0000313" key="10">
    <source>
        <dbReference type="Ensembl" id="ENSHBUP00000021349.1"/>
    </source>
</evidence>
<dbReference type="AlphaFoldDB" id="A0A3Q2WHS2"/>
<keyword evidence="7" id="KW-0508">mRNA splicing</keyword>
<dbReference type="GO" id="GO:0031122">
    <property type="term" value="P:cytoplasmic microtubule organization"/>
    <property type="evidence" value="ECO:0007669"/>
    <property type="project" value="TreeGrafter"/>
</dbReference>
<dbReference type="PANTHER" id="PTHR11805:SF1">
    <property type="entry name" value="CYSTEINE-RICH PDZ-BINDING PROTEIN"/>
    <property type="match status" value="1"/>
</dbReference>
<keyword evidence="9" id="KW-0732">Signal</keyword>
<evidence type="ECO:0000256" key="8">
    <source>
        <dbReference type="ARBA" id="ARBA00032518"/>
    </source>
</evidence>